<keyword evidence="2" id="KW-0378">Hydrolase</keyword>
<feature type="domain" description="Endonuclease/exonuclease/phosphatase" evidence="1">
    <location>
        <begin position="16"/>
        <end position="261"/>
    </location>
</feature>
<keyword evidence="2" id="KW-0540">Nuclease</keyword>
<protein>
    <submittedName>
        <fullName evidence="2">Endonuclease/exonuclease/phosphatase family protein</fullName>
    </submittedName>
</protein>
<dbReference type="SUPFAM" id="SSF56219">
    <property type="entry name" value="DNase I-like"/>
    <property type="match status" value="1"/>
</dbReference>
<dbReference type="InterPro" id="IPR005135">
    <property type="entry name" value="Endo/exonuclease/phosphatase"/>
</dbReference>
<sequence>MNPVLGEVEGDLLHVATLNVRRPLPRGLSRGADRWERRRPALLASLSRESPSVISLQEVLPGPARDIARALGGEYGRIGVGRGRGGRGEGCPIFFDRSRLELIDHQQLALSASPEVAGSRSWGNPLPRAMVIGVFRDRLARASFAVINTHLDPFSSRSRVRAAEQIRQVVRRRGLPTVVMGDMNAADGSRALEALTRGDLLTDAWTTAAERVTPPWGTYSGYRPPVRGGERIDWILTTPDVAVERVGIDARLEDGVAGSDHLPVHAAIEVPR</sequence>
<keyword evidence="3" id="KW-1185">Reference proteome</keyword>
<dbReference type="CDD" id="cd09083">
    <property type="entry name" value="EEP-1"/>
    <property type="match status" value="1"/>
</dbReference>
<accession>A0ABU3GKB1</accession>
<keyword evidence="2" id="KW-0255">Endonuclease</keyword>
<dbReference type="EMBL" id="JAUZVT010000002">
    <property type="protein sequence ID" value="MDT3331101.1"/>
    <property type="molecule type" value="Genomic_DNA"/>
</dbReference>
<evidence type="ECO:0000313" key="2">
    <source>
        <dbReference type="EMBL" id="MDT3331101.1"/>
    </source>
</evidence>
<dbReference type="RefSeq" id="WP_311870181.1">
    <property type="nucleotide sequence ID" value="NZ_JAUZVT010000002.1"/>
</dbReference>
<dbReference type="Proteomes" id="UP001262835">
    <property type="component" value="Unassembled WGS sequence"/>
</dbReference>
<evidence type="ECO:0000313" key="3">
    <source>
        <dbReference type="Proteomes" id="UP001262835"/>
    </source>
</evidence>
<reference evidence="2 3" key="1">
    <citation type="submission" date="2023-08" db="EMBL/GenBank/DDBJ databases">
        <title>Microbacterium aquilitoris sp. nov. and Microbacterium gwkjibeachense sp. nov., isolated from beach.</title>
        <authorList>
            <person name="Lee S.D."/>
            <person name="Yang H."/>
            <person name="Kim I."/>
        </authorList>
    </citation>
    <scope>NUCLEOTIDE SEQUENCE [LARGE SCALE GENOMIC DNA]</scope>
    <source>
        <strain evidence="2 3">KSW-18</strain>
    </source>
</reference>
<dbReference type="Pfam" id="PF03372">
    <property type="entry name" value="Exo_endo_phos"/>
    <property type="match status" value="1"/>
</dbReference>
<proteinExistence type="predicted"/>
<dbReference type="Gene3D" id="3.60.10.10">
    <property type="entry name" value="Endonuclease/exonuclease/phosphatase"/>
    <property type="match status" value="1"/>
</dbReference>
<gene>
    <name evidence="2" type="ORF">Q9S78_10495</name>
</gene>
<comment type="caution">
    <text evidence="2">The sequence shown here is derived from an EMBL/GenBank/DDBJ whole genome shotgun (WGS) entry which is preliminary data.</text>
</comment>
<evidence type="ECO:0000259" key="1">
    <source>
        <dbReference type="Pfam" id="PF03372"/>
    </source>
</evidence>
<dbReference type="PANTHER" id="PTHR12121:SF36">
    <property type="entry name" value="ENDONUCLEASE_EXONUCLEASE_PHOSPHATASE DOMAIN-CONTAINING PROTEIN"/>
    <property type="match status" value="1"/>
</dbReference>
<dbReference type="InterPro" id="IPR036691">
    <property type="entry name" value="Endo/exonu/phosph_ase_sf"/>
</dbReference>
<name>A0ABU3GKB1_9MICO</name>
<organism evidence="2 3">
    <name type="scientific">Microbacterium aquilitoris</name>
    <dbReference type="NCBI Taxonomy" id="3067307"/>
    <lineage>
        <taxon>Bacteria</taxon>
        <taxon>Bacillati</taxon>
        <taxon>Actinomycetota</taxon>
        <taxon>Actinomycetes</taxon>
        <taxon>Micrococcales</taxon>
        <taxon>Microbacteriaceae</taxon>
        <taxon>Microbacterium</taxon>
    </lineage>
</organism>
<dbReference type="InterPro" id="IPR050410">
    <property type="entry name" value="CCR4/nocturin_mRNA_transcr"/>
</dbReference>
<dbReference type="PANTHER" id="PTHR12121">
    <property type="entry name" value="CARBON CATABOLITE REPRESSOR PROTEIN 4"/>
    <property type="match status" value="1"/>
</dbReference>
<dbReference type="GO" id="GO:0004519">
    <property type="term" value="F:endonuclease activity"/>
    <property type="evidence" value="ECO:0007669"/>
    <property type="project" value="UniProtKB-KW"/>
</dbReference>